<dbReference type="InterPro" id="IPR041854">
    <property type="entry name" value="BFD-like_2Fe2S-bd_dom_sf"/>
</dbReference>
<organism evidence="4 5">
    <name type="scientific">Chelatococcus caeni</name>
    <dbReference type="NCBI Taxonomy" id="1348468"/>
    <lineage>
        <taxon>Bacteria</taxon>
        <taxon>Pseudomonadati</taxon>
        <taxon>Pseudomonadota</taxon>
        <taxon>Alphaproteobacteria</taxon>
        <taxon>Hyphomicrobiales</taxon>
        <taxon>Chelatococcaceae</taxon>
        <taxon>Chelatococcus</taxon>
    </lineage>
</organism>
<dbReference type="Gene3D" id="1.10.10.1100">
    <property type="entry name" value="BFD-like [2Fe-2S]-binding domain"/>
    <property type="match status" value="1"/>
</dbReference>
<gene>
    <name evidence="4" type="ORF">GGR16_003881</name>
</gene>
<evidence type="ECO:0000256" key="2">
    <source>
        <dbReference type="SAM" id="MobiDB-lite"/>
    </source>
</evidence>
<keyword evidence="5" id="KW-1185">Reference proteome</keyword>
<dbReference type="Gene3D" id="3.40.50.720">
    <property type="entry name" value="NAD(P)-binding Rossmann-like Domain"/>
    <property type="match status" value="1"/>
</dbReference>
<dbReference type="EMBL" id="JACIEN010000005">
    <property type="protein sequence ID" value="MBB4018834.1"/>
    <property type="molecule type" value="Genomic_DNA"/>
</dbReference>
<dbReference type="AlphaFoldDB" id="A0A840C049"/>
<keyword evidence="1" id="KW-0560">Oxidoreductase</keyword>
<dbReference type="SUPFAM" id="SSF51905">
    <property type="entry name" value="FAD/NAD(P)-binding domain"/>
    <property type="match status" value="1"/>
</dbReference>
<feature type="region of interest" description="Disordered" evidence="2">
    <location>
        <begin position="423"/>
        <end position="442"/>
    </location>
</feature>
<dbReference type="GO" id="GO:0016491">
    <property type="term" value="F:oxidoreductase activity"/>
    <property type="evidence" value="ECO:0007669"/>
    <property type="project" value="UniProtKB-KW"/>
</dbReference>
<proteinExistence type="predicted"/>
<dbReference type="InterPro" id="IPR036188">
    <property type="entry name" value="FAD/NAD-bd_sf"/>
</dbReference>
<dbReference type="InterPro" id="IPR023753">
    <property type="entry name" value="FAD/NAD-binding_dom"/>
</dbReference>
<evidence type="ECO:0000259" key="3">
    <source>
        <dbReference type="Pfam" id="PF07992"/>
    </source>
</evidence>
<feature type="domain" description="FAD/NAD(P)-binding" evidence="3">
    <location>
        <begin position="6"/>
        <end position="265"/>
    </location>
</feature>
<dbReference type="PRINTS" id="PR00368">
    <property type="entry name" value="FADPNR"/>
</dbReference>
<dbReference type="PANTHER" id="PTHR42949:SF3">
    <property type="entry name" value="ANAEROBIC GLYCEROL-3-PHOSPHATE DEHYDROGENASE SUBUNIT B"/>
    <property type="match status" value="1"/>
</dbReference>
<evidence type="ECO:0000313" key="4">
    <source>
        <dbReference type="EMBL" id="MBB4018834.1"/>
    </source>
</evidence>
<evidence type="ECO:0000313" key="5">
    <source>
        <dbReference type="Proteomes" id="UP000577362"/>
    </source>
</evidence>
<dbReference type="Gene3D" id="3.50.50.60">
    <property type="entry name" value="FAD/NAD(P)-binding domain"/>
    <property type="match status" value="1"/>
</dbReference>
<dbReference type="Pfam" id="PF07992">
    <property type="entry name" value="Pyr_redox_2"/>
    <property type="match status" value="1"/>
</dbReference>
<comment type="caution">
    <text evidence="4">The sequence shown here is derived from an EMBL/GenBank/DDBJ whole genome shotgun (WGS) entry which is preliminary data.</text>
</comment>
<sequence length="442" mass="45462">MSDAPVLVVGAGPAGLGAALALAQAGVPVVLTEQRDAIGGAIHRQPASPQVPKVLRPARHARSFAMLAAGLAAAGGRIDLRTSTVFLGLDGADNALIDDRRRQRVEALSPAGIILATGAVEKVHPFPGWELPGVMTAGGAQVLLKETGRAPDGPVLVAGSGPLLLAVAAQLAAAGNPPVAVLERGRPWRRPTALAAMLASPANVAEGVGYAARLLRHGVPYVTGAAVTAVRTQGDDLDVMVRHGAAERTYRVRHLLVHDGLRAGASTGITETRDGPVPVLLAGDGREILGADAAVADGRRAAAEMLALLGRGAASAGDEQTLGAARRFQAALARLCEAPPPSPPPETLVCRCEGLRVADLDHLRPDASMRELRLVGRFGMGPCQGRFCGASVAALRPDADPSLKASAVPRWPVRPVSLASLAGFGDPAARTNPRIHQDTEDR</sequence>
<dbReference type="PRINTS" id="PR00469">
    <property type="entry name" value="PNDRDTASEII"/>
</dbReference>
<dbReference type="Proteomes" id="UP000577362">
    <property type="component" value="Unassembled WGS sequence"/>
</dbReference>
<reference evidence="4 5" key="1">
    <citation type="submission" date="2020-08" db="EMBL/GenBank/DDBJ databases">
        <title>Genomic Encyclopedia of Type Strains, Phase IV (KMG-IV): sequencing the most valuable type-strain genomes for metagenomic binning, comparative biology and taxonomic classification.</title>
        <authorList>
            <person name="Goeker M."/>
        </authorList>
    </citation>
    <scope>NUCLEOTIDE SEQUENCE [LARGE SCALE GENOMIC DNA]</scope>
    <source>
        <strain evidence="4 5">DSM 103737</strain>
    </source>
</reference>
<protein>
    <submittedName>
        <fullName evidence="4">NADPH-dependent 2,4-dienoyl-CoA reductase/sulfur reductase-like enzyme</fullName>
    </submittedName>
</protein>
<name>A0A840C049_9HYPH</name>
<accession>A0A840C049</accession>
<evidence type="ECO:0000256" key="1">
    <source>
        <dbReference type="ARBA" id="ARBA00023002"/>
    </source>
</evidence>
<dbReference type="RefSeq" id="WP_019404438.1">
    <property type="nucleotide sequence ID" value="NZ_JACIEN010000005.1"/>
</dbReference>
<dbReference type="PANTHER" id="PTHR42949">
    <property type="entry name" value="ANAEROBIC GLYCEROL-3-PHOSPHATE DEHYDROGENASE SUBUNIT B"/>
    <property type="match status" value="1"/>
</dbReference>
<dbReference type="InterPro" id="IPR051691">
    <property type="entry name" value="Metab_Enz_Cyan_OpOx_G3PDH"/>
</dbReference>